<proteinExistence type="predicted"/>
<dbReference type="RefSeq" id="WP_376754072.1">
    <property type="nucleotide sequence ID" value="NZ_CP124550.1"/>
</dbReference>
<gene>
    <name evidence="1" type="ORF">SEML1_0057</name>
</gene>
<reference evidence="1 2" key="1">
    <citation type="journal article" date="2023" name="Cell">
        <title>Genetic manipulation of Patescibacteria provides mechanistic insights into microbial dark matter and the epibiotic lifestyle.</title>
        <authorList>
            <person name="Wang Y."/>
            <person name="Gallagher L.A."/>
            <person name="Andrade P.A."/>
            <person name="Liu A."/>
            <person name="Humphreys I.R."/>
            <person name="Turkarslan S."/>
            <person name="Cutler K.J."/>
            <person name="Arrieta-Ortiz M.L."/>
            <person name="Li Y."/>
            <person name="Radey M.C."/>
            <person name="McLean J.S."/>
            <person name="Cong Q."/>
            <person name="Baker D."/>
            <person name="Baliga N.S."/>
            <person name="Peterson S.B."/>
            <person name="Mougous J.D."/>
        </authorList>
    </citation>
    <scope>NUCLEOTIDE SEQUENCE [LARGE SCALE GENOMIC DNA]</scope>
    <source>
        <strain evidence="1 2">ML1</strain>
    </source>
</reference>
<organism evidence="1 2">
    <name type="scientific">Candidatus Southlakia epibionticum</name>
    <dbReference type="NCBI Taxonomy" id="3043284"/>
    <lineage>
        <taxon>Bacteria</taxon>
        <taxon>Candidatus Saccharimonadota</taxon>
        <taxon>Candidatus Saccharimonadia</taxon>
        <taxon>Candidatus Saccharimonadales</taxon>
        <taxon>Candidatus Saccharimonadaceae</taxon>
        <taxon>Candidatus Southlakia</taxon>
    </lineage>
</organism>
<name>A0ABY8WVJ5_9BACT</name>
<evidence type="ECO:0000313" key="2">
    <source>
        <dbReference type="Proteomes" id="UP001177295"/>
    </source>
</evidence>
<sequence length="99" mass="11505">MKDLRNFYRDPACDYFMQLLQLDKALENGYDVAERYLQNLRTFDLHPYNSSSEDVTVEELYEGLLQTVDDFNMSDGARCALDRGHCMARLTHKVGDYAP</sequence>
<dbReference type="Proteomes" id="UP001177295">
    <property type="component" value="Chromosome"/>
</dbReference>
<accession>A0ABY8WVJ5</accession>
<keyword evidence="2" id="KW-1185">Reference proteome</keyword>
<protein>
    <submittedName>
        <fullName evidence="1">Uncharacterized protein</fullName>
    </submittedName>
</protein>
<dbReference type="EMBL" id="CP124550">
    <property type="protein sequence ID" value="WIO45699.1"/>
    <property type="molecule type" value="Genomic_DNA"/>
</dbReference>
<evidence type="ECO:0000313" key="1">
    <source>
        <dbReference type="EMBL" id="WIO45699.1"/>
    </source>
</evidence>